<evidence type="ECO:0000313" key="2">
    <source>
        <dbReference type="EMBL" id="ETO32266.1"/>
    </source>
</evidence>
<feature type="region of interest" description="Disordered" evidence="1">
    <location>
        <begin position="90"/>
        <end position="113"/>
    </location>
</feature>
<evidence type="ECO:0000256" key="1">
    <source>
        <dbReference type="SAM" id="MobiDB-lite"/>
    </source>
</evidence>
<evidence type="ECO:0000313" key="3">
    <source>
        <dbReference type="Proteomes" id="UP000023152"/>
    </source>
</evidence>
<feature type="compositionally biased region" description="Polar residues" evidence="1">
    <location>
        <begin position="141"/>
        <end position="154"/>
    </location>
</feature>
<feature type="region of interest" description="Disordered" evidence="1">
    <location>
        <begin position="136"/>
        <end position="160"/>
    </location>
</feature>
<dbReference type="AlphaFoldDB" id="X6P217"/>
<feature type="compositionally biased region" description="Polar residues" evidence="1">
    <location>
        <begin position="91"/>
        <end position="102"/>
    </location>
</feature>
<proteinExistence type="predicted"/>
<comment type="caution">
    <text evidence="2">The sequence shown here is derived from an EMBL/GenBank/DDBJ whole genome shotgun (WGS) entry which is preliminary data.</text>
</comment>
<reference evidence="2 3" key="1">
    <citation type="journal article" date="2013" name="Curr. Biol.">
        <title>The Genome of the Foraminiferan Reticulomyxa filosa.</title>
        <authorList>
            <person name="Glockner G."/>
            <person name="Hulsmann N."/>
            <person name="Schleicher M."/>
            <person name="Noegel A.A."/>
            <person name="Eichinger L."/>
            <person name="Gallinger C."/>
            <person name="Pawlowski J."/>
            <person name="Sierra R."/>
            <person name="Euteneuer U."/>
            <person name="Pillet L."/>
            <person name="Moustafa A."/>
            <person name="Platzer M."/>
            <person name="Groth M."/>
            <person name="Szafranski K."/>
            <person name="Schliwa M."/>
        </authorList>
    </citation>
    <scope>NUCLEOTIDE SEQUENCE [LARGE SCALE GENOMIC DNA]</scope>
</reference>
<gene>
    <name evidence="2" type="ORF">RFI_04850</name>
</gene>
<dbReference type="EMBL" id="ASPP01004339">
    <property type="protein sequence ID" value="ETO32266.1"/>
    <property type="molecule type" value="Genomic_DNA"/>
</dbReference>
<feature type="compositionally biased region" description="Basic and acidic residues" evidence="1">
    <location>
        <begin position="103"/>
        <end position="113"/>
    </location>
</feature>
<dbReference type="Proteomes" id="UP000023152">
    <property type="component" value="Unassembled WGS sequence"/>
</dbReference>
<accession>X6P217</accession>
<organism evidence="2 3">
    <name type="scientific">Reticulomyxa filosa</name>
    <dbReference type="NCBI Taxonomy" id="46433"/>
    <lineage>
        <taxon>Eukaryota</taxon>
        <taxon>Sar</taxon>
        <taxon>Rhizaria</taxon>
        <taxon>Retaria</taxon>
        <taxon>Foraminifera</taxon>
        <taxon>Monothalamids</taxon>
        <taxon>Reticulomyxidae</taxon>
        <taxon>Reticulomyxa</taxon>
    </lineage>
</organism>
<protein>
    <submittedName>
        <fullName evidence="2">Uncharacterized protein</fullName>
    </submittedName>
</protein>
<keyword evidence="3" id="KW-1185">Reference proteome</keyword>
<name>X6P217_RETFI</name>
<sequence length="188" mass="21736">MIQTLQAYCRALNKPIVYALNRKEINNLLQKKEGMMCCVGILIISPLDETWHRILELRRMLTEQFQMLSMDFIPLAQSIFTSLRRPPLYEITTSSTTNNPDQEQTKKTTNKEHIRQDILKSELNLSQSQIIENVPNYPPLSDTSVNQHPNINTKVSDSQVVPQQQQSLRISWTGTPSWLLPSSKMPWE</sequence>